<dbReference type="OrthoDB" id="3592035at2759"/>
<proteinExistence type="predicted"/>
<dbReference type="InterPro" id="IPR011483">
    <property type="entry name" value="Sde182_NH-like"/>
</dbReference>
<dbReference type="Proteomes" id="UP000813385">
    <property type="component" value="Unassembled WGS sequence"/>
</dbReference>
<dbReference type="Pfam" id="PF07632">
    <property type="entry name" value="Sde182_NH-like"/>
    <property type="match status" value="1"/>
</dbReference>
<evidence type="ECO:0000259" key="1">
    <source>
        <dbReference type="Pfam" id="PF07632"/>
    </source>
</evidence>
<dbReference type="Gene3D" id="3.90.245.10">
    <property type="entry name" value="Ribonucleoside hydrolase-like"/>
    <property type="match status" value="1"/>
</dbReference>
<accession>A0A8K0T7G7</accession>
<feature type="domain" description="Cellulose-binding Sde182 nucleoside hydrolase-like" evidence="1">
    <location>
        <begin position="23"/>
        <end position="283"/>
    </location>
</feature>
<keyword evidence="4" id="KW-1185">Reference proteome</keyword>
<evidence type="ECO:0000259" key="2">
    <source>
        <dbReference type="Pfam" id="PF21027"/>
    </source>
</evidence>
<dbReference type="Gene3D" id="2.60.40.10">
    <property type="entry name" value="Immunoglobulins"/>
    <property type="match status" value="1"/>
</dbReference>
<name>A0A8K0T7G7_9PEZI</name>
<comment type="caution">
    <text evidence="3">The sequence shown here is derived from an EMBL/GenBank/DDBJ whole genome shotgun (WGS) entry which is preliminary data.</text>
</comment>
<sequence length="501" mass="55502">MSSSSKLEVGNLSRLQVFPNKPRVFVLSDIENEPDDQQSLVRYLLYSNEFDTRGLCAVTSAWLHDRTAPEAMLEIIRGYGEVVENLNKHVHPDAQYPSAETLAGLVCSGATVYGMQALALPLSDGAQRLVRSIEESDEPLWVISWGGTNVLAEALQHIRRTKSPQEETALHSRLRVYTISDQDDTGDWIRCTFPKVFYICSIHGFGAFDMSAWQGISHPISRGDLSKTSTAWLAEHIQKGPLGAVYPTSMHIMEGDTPTFLYLIQNGLGSREHPAFGSWGGRYRAVTVGSAHYADVVDAMVDVDGSERNDNKATITRWRDHFQNDFAMRMSWALTSAFDGARHPPIPVVNGHRGPEFLHLKVKSGDVVILDASSSLDPDHPDDNSQLEFQWYQYVEPTLNHPIGAQGVPRCHVKSLQPAGETTLSSNECGFRNVTIGPKVEVTVPDSKAPNPDIFGLPAQHWLPHTGVDGFSYHIILQVSQKGVELPVRRYIRVILDAGLS</sequence>
<dbReference type="GO" id="GO:0016799">
    <property type="term" value="F:hydrolase activity, hydrolyzing N-glycosyl compounds"/>
    <property type="evidence" value="ECO:0007669"/>
    <property type="project" value="InterPro"/>
</dbReference>
<evidence type="ECO:0000313" key="4">
    <source>
        <dbReference type="Proteomes" id="UP000813385"/>
    </source>
</evidence>
<dbReference type="InterPro" id="IPR013783">
    <property type="entry name" value="Ig-like_fold"/>
</dbReference>
<feature type="domain" description="Cellulose-binding Sde182 C-terminal" evidence="2">
    <location>
        <begin position="368"/>
        <end position="497"/>
    </location>
</feature>
<dbReference type="InterPro" id="IPR048527">
    <property type="entry name" value="Sde182_C"/>
</dbReference>
<dbReference type="Pfam" id="PF21027">
    <property type="entry name" value="Sde0182_C"/>
    <property type="match status" value="1"/>
</dbReference>
<gene>
    <name evidence="3" type="ORF">B0T11DRAFT_259712</name>
</gene>
<reference evidence="3" key="1">
    <citation type="journal article" date="2021" name="Nat. Commun.">
        <title>Genetic determinants of endophytism in the Arabidopsis root mycobiome.</title>
        <authorList>
            <person name="Mesny F."/>
            <person name="Miyauchi S."/>
            <person name="Thiergart T."/>
            <person name="Pickel B."/>
            <person name="Atanasova L."/>
            <person name="Karlsson M."/>
            <person name="Huettel B."/>
            <person name="Barry K.W."/>
            <person name="Haridas S."/>
            <person name="Chen C."/>
            <person name="Bauer D."/>
            <person name="Andreopoulos W."/>
            <person name="Pangilinan J."/>
            <person name="LaButti K."/>
            <person name="Riley R."/>
            <person name="Lipzen A."/>
            <person name="Clum A."/>
            <person name="Drula E."/>
            <person name="Henrissat B."/>
            <person name="Kohler A."/>
            <person name="Grigoriev I.V."/>
            <person name="Martin F.M."/>
            <person name="Hacquard S."/>
        </authorList>
    </citation>
    <scope>NUCLEOTIDE SEQUENCE</scope>
    <source>
        <strain evidence="3">MPI-CAGE-AT-0016</strain>
    </source>
</reference>
<dbReference type="EMBL" id="JAGPXD010000005">
    <property type="protein sequence ID" value="KAH7353456.1"/>
    <property type="molecule type" value="Genomic_DNA"/>
</dbReference>
<organism evidence="3 4">
    <name type="scientific">Plectosphaerella cucumerina</name>
    <dbReference type="NCBI Taxonomy" id="40658"/>
    <lineage>
        <taxon>Eukaryota</taxon>
        <taxon>Fungi</taxon>
        <taxon>Dikarya</taxon>
        <taxon>Ascomycota</taxon>
        <taxon>Pezizomycotina</taxon>
        <taxon>Sordariomycetes</taxon>
        <taxon>Hypocreomycetidae</taxon>
        <taxon>Glomerellales</taxon>
        <taxon>Plectosphaerellaceae</taxon>
        <taxon>Plectosphaerella</taxon>
    </lineage>
</organism>
<dbReference type="AlphaFoldDB" id="A0A8K0T7G7"/>
<protein>
    <submittedName>
        <fullName evidence="3">Cellulose-binding protein</fullName>
    </submittedName>
</protein>
<dbReference type="InterPro" id="IPR036452">
    <property type="entry name" value="Ribo_hydro-like"/>
</dbReference>
<evidence type="ECO:0000313" key="3">
    <source>
        <dbReference type="EMBL" id="KAH7353456.1"/>
    </source>
</evidence>